<dbReference type="AlphaFoldDB" id="A0A1M4ULI1"/>
<keyword evidence="1" id="KW-0732">Signal</keyword>
<evidence type="ECO:0008006" key="4">
    <source>
        <dbReference type="Google" id="ProtNLM"/>
    </source>
</evidence>
<sequence>MKKIVLLILFSSSITAYAQTLDTLKTPPLQDVSEKSKGAEYPGGMMKLRKHIAKKLKINKIKGIDGKKGILFSQAKFIVNIQGRIEGIVVIGDDVDFNTEVERAIKSLRTRWKPAEDNGVIVRSYYAVPFTLTMNN</sequence>
<reference evidence="3" key="1">
    <citation type="submission" date="2016-11" db="EMBL/GenBank/DDBJ databases">
        <authorList>
            <person name="Varghese N."/>
            <person name="Submissions S."/>
        </authorList>
    </citation>
    <scope>NUCLEOTIDE SEQUENCE [LARGE SCALE GENOMIC DNA]</scope>
    <source>
        <strain evidence="3">YR203</strain>
    </source>
</reference>
<protein>
    <recommendedName>
        <fullName evidence="4">TonB protein C-terminal</fullName>
    </recommendedName>
</protein>
<evidence type="ECO:0000313" key="3">
    <source>
        <dbReference type="Proteomes" id="UP000184108"/>
    </source>
</evidence>
<proteinExistence type="predicted"/>
<accession>A0A1M4ULI1</accession>
<gene>
    <name evidence="2" type="ORF">SAMN02787073_0668</name>
</gene>
<dbReference type="Proteomes" id="UP000184108">
    <property type="component" value="Unassembled WGS sequence"/>
</dbReference>
<dbReference type="EMBL" id="FQVE01000001">
    <property type="protein sequence ID" value="SHE57450.1"/>
    <property type="molecule type" value="Genomic_DNA"/>
</dbReference>
<dbReference type="Gene3D" id="3.30.1150.10">
    <property type="match status" value="1"/>
</dbReference>
<dbReference type="RefSeq" id="WP_073170950.1">
    <property type="nucleotide sequence ID" value="NZ_FQVE01000001.1"/>
</dbReference>
<feature type="chain" id="PRO_5013019354" description="TonB protein C-terminal" evidence="1">
    <location>
        <begin position="19"/>
        <end position="136"/>
    </location>
</feature>
<feature type="signal peptide" evidence="1">
    <location>
        <begin position="1"/>
        <end position="18"/>
    </location>
</feature>
<organism evidence="2 3">
    <name type="scientific">Chryseobacterium vrystaatense</name>
    <dbReference type="NCBI Taxonomy" id="307480"/>
    <lineage>
        <taxon>Bacteria</taxon>
        <taxon>Pseudomonadati</taxon>
        <taxon>Bacteroidota</taxon>
        <taxon>Flavobacteriia</taxon>
        <taxon>Flavobacteriales</taxon>
        <taxon>Weeksellaceae</taxon>
        <taxon>Chryseobacterium group</taxon>
        <taxon>Chryseobacterium</taxon>
    </lineage>
</organism>
<name>A0A1M4ULI1_9FLAO</name>
<evidence type="ECO:0000313" key="2">
    <source>
        <dbReference type="EMBL" id="SHE57450.1"/>
    </source>
</evidence>
<evidence type="ECO:0000256" key="1">
    <source>
        <dbReference type="SAM" id="SignalP"/>
    </source>
</evidence>